<name>A0A2A5RIB3_9LACT</name>
<sequence length="200" mass="24123">MLNFLDWYQKRSVKKDLPKNVNSNEDVIAYYFKNEIKELDENTSPFTVEERLKLEKLFTIIDFNVQQDHNHRPFNFIYDLPIFEKTVYEEGNTFIVQLIPEWLPAPYGDDLDRLALDDNNGAFYEQFYLNHFPESSVTEIESAYQAGDWNWKMTIEEELNNDTYDDLVIEFDRFECQNKEEVIKQIEKEFKEFTILCNQY</sequence>
<keyword evidence="2" id="KW-1185">Reference proteome</keyword>
<reference evidence="1 2" key="1">
    <citation type="submission" date="2014-12" db="EMBL/GenBank/DDBJ databases">
        <title>Draft genome sequences of 10 type strains of Lactococcus.</title>
        <authorList>
            <person name="Sun Z."/>
            <person name="Zhong Z."/>
            <person name="Liu W."/>
            <person name="Zhang W."/>
            <person name="Zhang H."/>
        </authorList>
    </citation>
    <scope>NUCLEOTIDE SEQUENCE [LARGE SCALE GENOMIC DNA]</scope>
    <source>
        <strain evidence="1 2">JCM 16395</strain>
    </source>
</reference>
<dbReference type="Proteomes" id="UP000218181">
    <property type="component" value="Unassembled WGS sequence"/>
</dbReference>
<accession>A0A2A5RIB3</accession>
<dbReference type="AlphaFoldDB" id="A0A2A5RIB3"/>
<comment type="caution">
    <text evidence="1">The sequence shown here is derived from an EMBL/GenBank/DDBJ whole genome shotgun (WGS) entry which is preliminary data.</text>
</comment>
<organism evidence="1 2">
    <name type="scientific">Lactococcus fujiensis JCM 16395</name>
    <dbReference type="NCBI Taxonomy" id="1291764"/>
    <lineage>
        <taxon>Bacteria</taxon>
        <taxon>Bacillati</taxon>
        <taxon>Bacillota</taxon>
        <taxon>Bacilli</taxon>
        <taxon>Lactobacillales</taxon>
        <taxon>Streptococcaceae</taxon>
        <taxon>Lactococcus</taxon>
    </lineage>
</organism>
<protein>
    <submittedName>
        <fullName evidence="1">Uncharacterized protein</fullName>
    </submittedName>
</protein>
<evidence type="ECO:0000313" key="1">
    <source>
        <dbReference type="EMBL" id="PCR98794.1"/>
    </source>
</evidence>
<gene>
    <name evidence="1" type="ORF">RT41_GL000902</name>
</gene>
<evidence type="ECO:0000313" key="2">
    <source>
        <dbReference type="Proteomes" id="UP000218181"/>
    </source>
</evidence>
<dbReference type="STRING" id="1291764.GCA_001311235_03095"/>
<proteinExistence type="predicted"/>
<dbReference type="EMBL" id="JXJU01000022">
    <property type="protein sequence ID" value="PCR98794.1"/>
    <property type="molecule type" value="Genomic_DNA"/>
</dbReference>